<dbReference type="InterPro" id="IPR001387">
    <property type="entry name" value="Cro/C1-type_HTH"/>
</dbReference>
<comment type="caution">
    <text evidence="6">The sequence shown here is derived from an EMBL/GenBank/DDBJ whole genome shotgun (WGS) entry which is preliminary data.</text>
</comment>
<dbReference type="Pfam" id="PF00717">
    <property type="entry name" value="Peptidase_S24"/>
    <property type="match status" value="1"/>
</dbReference>
<feature type="domain" description="HTH cro/C1-type" evidence="5">
    <location>
        <begin position="223"/>
        <end position="279"/>
    </location>
</feature>
<keyword evidence="1" id="KW-0805">Transcription regulation</keyword>
<evidence type="ECO:0000256" key="4">
    <source>
        <dbReference type="SAM" id="MobiDB-lite"/>
    </source>
</evidence>
<dbReference type="CDD" id="cd06529">
    <property type="entry name" value="S24_LexA-like"/>
    <property type="match status" value="1"/>
</dbReference>
<accession>A0A656QEC1</accession>
<dbReference type="Proteomes" id="UP000027451">
    <property type="component" value="Unassembled WGS sequence"/>
</dbReference>
<feature type="compositionally biased region" description="Basic and acidic residues" evidence="4">
    <location>
        <begin position="1"/>
        <end position="13"/>
    </location>
</feature>
<evidence type="ECO:0000256" key="3">
    <source>
        <dbReference type="ARBA" id="ARBA00023163"/>
    </source>
</evidence>
<evidence type="ECO:0000313" key="7">
    <source>
        <dbReference type="Proteomes" id="UP000027451"/>
    </source>
</evidence>
<dbReference type="InterPro" id="IPR015927">
    <property type="entry name" value="Peptidase_S24_S26A/B/C"/>
</dbReference>
<feature type="compositionally biased region" description="Basic and acidic residues" evidence="4">
    <location>
        <begin position="188"/>
        <end position="206"/>
    </location>
</feature>
<keyword evidence="2" id="KW-0238">DNA-binding</keyword>
<dbReference type="InterPro" id="IPR039418">
    <property type="entry name" value="LexA-like"/>
</dbReference>
<dbReference type="AlphaFoldDB" id="A0A656QEC1"/>
<reference evidence="6 7" key="1">
    <citation type="submission" date="2014-03" db="EMBL/GenBank/DDBJ databases">
        <title>Draft Genome Sequences of Four Burkholderia Strains.</title>
        <authorList>
            <person name="Liu X.Y."/>
            <person name="Li C.X."/>
            <person name="Xu J.H."/>
        </authorList>
    </citation>
    <scope>NUCLEOTIDE SEQUENCE [LARGE SCALE GENOMIC DNA]</scope>
    <source>
        <strain evidence="6 7">OP-1</strain>
    </source>
</reference>
<dbReference type="SUPFAM" id="SSF47413">
    <property type="entry name" value="lambda repressor-like DNA-binding domains"/>
    <property type="match status" value="1"/>
</dbReference>
<protein>
    <submittedName>
        <fullName evidence="6">Phage repressor protein</fullName>
    </submittedName>
</protein>
<proteinExistence type="predicted"/>
<gene>
    <name evidence="6" type="ORF">BG60_28405</name>
</gene>
<dbReference type="InterPro" id="IPR036286">
    <property type="entry name" value="LexA/Signal_pep-like_sf"/>
</dbReference>
<dbReference type="CDD" id="cd00093">
    <property type="entry name" value="HTH_XRE"/>
    <property type="match status" value="2"/>
</dbReference>
<dbReference type="Gene3D" id="1.10.260.40">
    <property type="entry name" value="lambda repressor-like DNA-binding domains"/>
    <property type="match status" value="2"/>
</dbReference>
<dbReference type="SMART" id="SM00530">
    <property type="entry name" value="HTH_XRE"/>
    <property type="match status" value="2"/>
</dbReference>
<dbReference type="SUPFAM" id="SSF51306">
    <property type="entry name" value="LexA/Signal peptidase"/>
    <property type="match status" value="1"/>
</dbReference>
<dbReference type="PANTHER" id="PTHR40661:SF3">
    <property type="entry name" value="FELS-1 PROPHAGE TRANSCRIPTIONAL REGULATOR"/>
    <property type="match status" value="1"/>
</dbReference>
<feature type="region of interest" description="Disordered" evidence="4">
    <location>
        <begin position="179"/>
        <end position="206"/>
    </location>
</feature>
<keyword evidence="3" id="KW-0804">Transcription</keyword>
<dbReference type="GO" id="GO:0003677">
    <property type="term" value="F:DNA binding"/>
    <property type="evidence" value="ECO:0007669"/>
    <property type="project" value="UniProtKB-KW"/>
</dbReference>
<name>A0A656QEC1_9BURK</name>
<feature type="region of interest" description="Disordered" evidence="4">
    <location>
        <begin position="1"/>
        <end position="30"/>
    </location>
</feature>
<organism evidence="6 7">
    <name type="scientific">Caballeronia zhejiangensis</name>
    <dbReference type="NCBI Taxonomy" id="871203"/>
    <lineage>
        <taxon>Bacteria</taxon>
        <taxon>Pseudomonadati</taxon>
        <taxon>Pseudomonadota</taxon>
        <taxon>Betaproteobacteria</taxon>
        <taxon>Burkholderiales</taxon>
        <taxon>Burkholderiaceae</taxon>
        <taxon>Caballeronia</taxon>
    </lineage>
</organism>
<dbReference type="RefSeq" id="WP_051996799.1">
    <property type="nucleotide sequence ID" value="NZ_JFHD01000047.1"/>
</dbReference>
<dbReference type="Gene3D" id="2.10.109.10">
    <property type="entry name" value="Umud Fragment, subunit A"/>
    <property type="match status" value="1"/>
</dbReference>
<feature type="domain" description="HTH cro/C1-type" evidence="5">
    <location>
        <begin position="114"/>
        <end position="169"/>
    </location>
</feature>
<evidence type="ECO:0000259" key="5">
    <source>
        <dbReference type="SMART" id="SM00530"/>
    </source>
</evidence>
<dbReference type="EMBL" id="JFHD01000047">
    <property type="protein sequence ID" value="KDR25450.1"/>
    <property type="molecule type" value="Genomic_DNA"/>
</dbReference>
<evidence type="ECO:0000256" key="1">
    <source>
        <dbReference type="ARBA" id="ARBA00023015"/>
    </source>
</evidence>
<sequence>MNTKDNERARDLLCESLTGPTEKDVGEFELDGSRDPSLLPVVDPLNSTALVEAQPTGELGSPTEFLDEQSVSSDVVFPVHALLNTTFNQKANTMLNNKVFNFENIRGMHETTARLYEAARLLRGLTTPTEIARLLNVAPQNVNNWERRGMSKAAMLDAQEKLGCSAVWLMTGEGTMLGAAQVPSSNDSSKRDRSRPEIEKSDRTESDIVISSDDLASARSPRRLRAALFDKGLTTAEIASVAGVSESVAGQWLDGEGPDITLAQGAALQTAYGVNVVWLTKGKGEPGVAVRYVDEYEPIPITNWRAVPVVGHAQLGDNGYWADLEYPVGAGDGYVDFPSRDPNAYALKCVGDSMRPRIKDGEFVVIEPNQAIEAGDEVLVKSKAGQVMVKEFLYRRAGRVHLRSANDAHKPISFSSDEIEKMHFVRAICRPSSWRPD</sequence>
<evidence type="ECO:0000256" key="2">
    <source>
        <dbReference type="ARBA" id="ARBA00023125"/>
    </source>
</evidence>
<keyword evidence="7" id="KW-1185">Reference proteome</keyword>
<dbReference type="InterPro" id="IPR010982">
    <property type="entry name" value="Lambda_DNA-bd_dom_sf"/>
</dbReference>
<dbReference type="PANTHER" id="PTHR40661">
    <property type="match status" value="1"/>
</dbReference>
<feature type="compositionally biased region" description="Basic and acidic residues" evidence="4">
    <location>
        <begin position="21"/>
        <end position="30"/>
    </location>
</feature>
<evidence type="ECO:0000313" key="6">
    <source>
        <dbReference type="EMBL" id="KDR25450.1"/>
    </source>
</evidence>